<reference evidence="6 7" key="1">
    <citation type="submission" date="2024-06" db="EMBL/GenBank/DDBJ databases">
        <title>The Natural Products Discovery Center: Release of the First 8490 Sequenced Strains for Exploring Actinobacteria Biosynthetic Diversity.</title>
        <authorList>
            <person name="Kalkreuter E."/>
            <person name="Kautsar S.A."/>
            <person name="Yang D."/>
            <person name="Bader C.D."/>
            <person name="Teijaro C.N."/>
            <person name="Fluegel L."/>
            <person name="Davis C.M."/>
            <person name="Simpson J.R."/>
            <person name="Lauterbach L."/>
            <person name="Steele A.D."/>
            <person name="Gui C."/>
            <person name="Meng S."/>
            <person name="Li G."/>
            <person name="Viehrig K."/>
            <person name="Ye F."/>
            <person name="Su P."/>
            <person name="Kiefer A.F."/>
            <person name="Nichols A."/>
            <person name="Cepeda A.J."/>
            <person name="Yan W."/>
            <person name="Fan B."/>
            <person name="Jiang Y."/>
            <person name="Adhikari A."/>
            <person name="Zheng C.-J."/>
            <person name="Schuster L."/>
            <person name="Cowan T.M."/>
            <person name="Smanski M.J."/>
            <person name="Chevrette M.G."/>
            <person name="De Carvalho L.P.S."/>
            <person name="Shen B."/>
        </authorList>
    </citation>
    <scope>NUCLEOTIDE SEQUENCE [LARGE SCALE GENOMIC DNA]</scope>
    <source>
        <strain evidence="6 7">NPDC046838</strain>
    </source>
</reference>
<evidence type="ECO:0000313" key="6">
    <source>
        <dbReference type="EMBL" id="MEU6820097.1"/>
    </source>
</evidence>
<keyword evidence="2 4" id="KW-0884">PQQ biosynthesis</keyword>
<dbReference type="InterPro" id="IPR039068">
    <property type="entry name" value="PqqC-like"/>
</dbReference>
<dbReference type="RefSeq" id="WP_359345183.1">
    <property type="nucleotide sequence ID" value="NZ_JBEYXV010000002.1"/>
</dbReference>
<comment type="catalytic activity">
    <reaction evidence="4">
        <text>6-(2-amino-2-carboxyethyl)-7,8-dioxo-1,2,3,4,7,8-hexahydroquinoline-2,4-dicarboxylate + 3 O2 = pyrroloquinoline quinone + 2 H2O2 + 2 H2O + H(+)</text>
        <dbReference type="Rhea" id="RHEA:10692"/>
        <dbReference type="ChEBI" id="CHEBI:15377"/>
        <dbReference type="ChEBI" id="CHEBI:15378"/>
        <dbReference type="ChEBI" id="CHEBI:15379"/>
        <dbReference type="ChEBI" id="CHEBI:16240"/>
        <dbReference type="ChEBI" id="CHEBI:58442"/>
        <dbReference type="ChEBI" id="CHEBI:58778"/>
        <dbReference type="EC" id="1.3.3.11"/>
    </reaction>
</comment>
<dbReference type="EMBL" id="JBEYXV010000002">
    <property type="protein sequence ID" value="MEU6820097.1"/>
    <property type="molecule type" value="Genomic_DNA"/>
</dbReference>
<evidence type="ECO:0000256" key="2">
    <source>
        <dbReference type="ARBA" id="ARBA00022905"/>
    </source>
</evidence>
<dbReference type="PANTHER" id="PTHR40279:SF3">
    <property type="entry name" value="4-AMINOBENZOATE SYNTHASE"/>
    <property type="match status" value="1"/>
</dbReference>
<accession>A0ABV3BIC7</accession>
<dbReference type="InterPro" id="IPR016084">
    <property type="entry name" value="Haem_Oase-like_multi-hlx"/>
</dbReference>
<dbReference type="NCBIfam" id="TIGR02111">
    <property type="entry name" value="PQQ_syn_pqqC"/>
    <property type="match status" value="1"/>
</dbReference>
<organism evidence="6 7">
    <name type="scientific">Streptomyces atriruber</name>
    <dbReference type="NCBI Taxonomy" id="545121"/>
    <lineage>
        <taxon>Bacteria</taxon>
        <taxon>Bacillati</taxon>
        <taxon>Actinomycetota</taxon>
        <taxon>Actinomycetes</taxon>
        <taxon>Kitasatosporales</taxon>
        <taxon>Streptomycetaceae</taxon>
        <taxon>Streptomyces</taxon>
    </lineage>
</organism>
<evidence type="ECO:0000256" key="3">
    <source>
        <dbReference type="ARBA" id="ARBA00023002"/>
    </source>
</evidence>
<dbReference type="InterPro" id="IPR004305">
    <property type="entry name" value="Thiaminase-2/PQQC"/>
</dbReference>
<comment type="pathway">
    <text evidence="4">Cofactor biosynthesis; pyrroloquinoline quinone biosynthesis.</text>
</comment>
<comment type="function">
    <text evidence="4">Ring cyclization and eight-electron oxidation of 3a-(2-amino-2-carboxyethyl)-4,5-dioxo-4,5,6,7,8,9-hexahydroquinoline-7,9-dicarboxylic-acid to PQQ.</text>
</comment>
<evidence type="ECO:0000256" key="1">
    <source>
        <dbReference type="ARBA" id="ARBA00004948"/>
    </source>
</evidence>
<comment type="pathway">
    <text evidence="1">Cofactor biosynthesis; thiamine diphosphate biosynthesis.</text>
</comment>
<dbReference type="Proteomes" id="UP001551176">
    <property type="component" value="Unassembled WGS sequence"/>
</dbReference>
<name>A0ABV3BIC7_9ACTN</name>
<dbReference type="SUPFAM" id="SSF48613">
    <property type="entry name" value="Heme oxygenase-like"/>
    <property type="match status" value="1"/>
</dbReference>
<comment type="caution">
    <text evidence="6">The sequence shown here is derived from an EMBL/GenBank/DDBJ whole genome shotgun (WGS) entry which is preliminary data.</text>
</comment>
<dbReference type="InterPro" id="IPR011845">
    <property type="entry name" value="PqqC"/>
</dbReference>
<proteinExistence type="inferred from homology"/>
<sequence length="245" mass="27566">MTATTTITSEAPATAPPWTPEELTDRLRAVSAARYHDRHPFNVRMHDGDLTPEEVRRWIANRFHYQRHIPVKDALVLAKFDDPALRRGWLRRIRDHDGERDGEGGIERWLRLGEAAGLSREQLLDSSRVLPGVRLAVDGYVNFCRLSPALDAVAASLTELSAPDLMRTRIAAFEQRYPWIDTAGLDYFRTRVGQGGRDGREALGLVLTWARTREEQERAVAALAFKCDVLWSLLDAVDRGPGEAG</sequence>
<gene>
    <name evidence="4 6" type="primary">pqqC</name>
    <name evidence="6" type="ORF">ABZ921_05675</name>
</gene>
<evidence type="ECO:0000313" key="7">
    <source>
        <dbReference type="Proteomes" id="UP001551176"/>
    </source>
</evidence>
<evidence type="ECO:0000259" key="5">
    <source>
        <dbReference type="Pfam" id="PF03070"/>
    </source>
</evidence>
<dbReference type="EC" id="1.3.3.11" evidence="4"/>
<protein>
    <recommendedName>
        <fullName evidence="4">Pyrroloquinoline-quinone synthase</fullName>
        <ecNumber evidence="4">1.3.3.11</ecNumber>
    </recommendedName>
    <alternativeName>
        <fullName evidence="4">Coenzyme PQQ synthesis protein C</fullName>
    </alternativeName>
    <alternativeName>
        <fullName evidence="4">Pyrroloquinoline quinone biosynthesis protein C</fullName>
    </alternativeName>
</protein>
<feature type="domain" description="Thiaminase-2/PQQC" evidence="5">
    <location>
        <begin position="26"/>
        <end position="235"/>
    </location>
</feature>
<dbReference type="Gene3D" id="1.20.910.10">
    <property type="entry name" value="Heme oxygenase-like"/>
    <property type="match status" value="1"/>
</dbReference>
<evidence type="ECO:0000256" key="4">
    <source>
        <dbReference type="HAMAP-Rule" id="MF_00654"/>
    </source>
</evidence>
<comment type="similarity">
    <text evidence="4">Belongs to the PqqC family.</text>
</comment>
<keyword evidence="7" id="KW-1185">Reference proteome</keyword>
<dbReference type="PANTHER" id="PTHR40279">
    <property type="entry name" value="PQQC-LIKE PROTEIN"/>
    <property type="match status" value="1"/>
</dbReference>
<dbReference type="Pfam" id="PF03070">
    <property type="entry name" value="TENA_THI-4"/>
    <property type="match status" value="1"/>
</dbReference>
<keyword evidence="3 4" id="KW-0560">Oxidoreductase</keyword>
<dbReference type="GO" id="GO:0033732">
    <property type="term" value="F:pyrroloquinoline-quinone synthase activity"/>
    <property type="evidence" value="ECO:0007669"/>
    <property type="project" value="UniProtKB-EC"/>
</dbReference>
<dbReference type="HAMAP" id="MF_00654">
    <property type="entry name" value="PQQ_syn_PqqC"/>
    <property type="match status" value="1"/>
</dbReference>